<dbReference type="Pfam" id="PF12763">
    <property type="entry name" value="EH"/>
    <property type="match status" value="1"/>
</dbReference>
<evidence type="ECO:0000259" key="4">
    <source>
        <dbReference type="PROSITE" id="PS50222"/>
    </source>
</evidence>
<dbReference type="PROSITE" id="PS50031">
    <property type="entry name" value="EH"/>
    <property type="match status" value="2"/>
</dbReference>
<dbReference type="Proteomes" id="UP000801492">
    <property type="component" value="Unassembled WGS sequence"/>
</dbReference>
<feature type="coiled-coil region" evidence="1">
    <location>
        <begin position="602"/>
        <end position="650"/>
    </location>
</feature>
<feature type="region of interest" description="Disordered" evidence="2">
    <location>
        <begin position="380"/>
        <end position="520"/>
    </location>
</feature>
<evidence type="ECO:0000259" key="3">
    <source>
        <dbReference type="PROSITE" id="PS50031"/>
    </source>
</evidence>
<dbReference type="SUPFAM" id="SSF47473">
    <property type="entry name" value="EF-hand"/>
    <property type="match status" value="2"/>
</dbReference>
<proteinExistence type="predicted"/>
<protein>
    <recommendedName>
        <fullName evidence="7">RalBP1-associated Eps domain-containing protein 1</fullName>
    </recommendedName>
</protein>
<reference evidence="5" key="1">
    <citation type="submission" date="2019-08" db="EMBL/GenBank/DDBJ databases">
        <title>The genome of the North American firefly Photinus pyralis.</title>
        <authorList>
            <consortium name="Photinus pyralis genome working group"/>
            <person name="Fallon T.R."/>
            <person name="Sander Lower S.E."/>
            <person name="Weng J.-K."/>
        </authorList>
    </citation>
    <scope>NUCLEOTIDE SEQUENCE</scope>
    <source>
        <strain evidence="5">TRF0915ILg1</strain>
        <tissue evidence="5">Whole body</tissue>
    </source>
</reference>
<comment type="caution">
    <text evidence="5">The sequence shown here is derived from an EMBL/GenBank/DDBJ whole genome shotgun (WGS) entry which is preliminary data.</text>
</comment>
<dbReference type="InterPro" id="IPR000261">
    <property type="entry name" value="EH_dom"/>
</dbReference>
<feature type="domain" description="EH" evidence="3">
    <location>
        <begin position="10"/>
        <end position="96"/>
    </location>
</feature>
<evidence type="ECO:0000256" key="2">
    <source>
        <dbReference type="SAM" id="MobiDB-lite"/>
    </source>
</evidence>
<feature type="compositionally biased region" description="Polar residues" evidence="2">
    <location>
        <begin position="392"/>
        <end position="406"/>
    </location>
</feature>
<dbReference type="SMART" id="SM00027">
    <property type="entry name" value="EH"/>
    <property type="match status" value="1"/>
</dbReference>
<dbReference type="AlphaFoldDB" id="A0A8K0GA99"/>
<feature type="domain" description="EH" evidence="3">
    <location>
        <begin position="220"/>
        <end position="309"/>
    </location>
</feature>
<dbReference type="PANTHER" id="PTHR11216:SF174">
    <property type="entry name" value="GH06923P"/>
    <property type="match status" value="1"/>
</dbReference>
<feature type="domain" description="EF-hand" evidence="4">
    <location>
        <begin position="253"/>
        <end position="288"/>
    </location>
</feature>
<dbReference type="InterPro" id="IPR011992">
    <property type="entry name" value="EF-hand-dom_pair"/>
</dbReference>
<dbReference type="SMART" id="SM00054">
    <property type="entry name" value="EFh"/>
    <property type="match status" value="1"/>
</dbReference>
<sequence>MEDLKLTDTLQRYFSDFFVCCDEENTGKVPVNKAIELIKSGNVPQDVLSQISELCWNQNTNYLSRRQFYSALKLVAAHQLNMPLRSELITAPLDLPLPRFTWPNSENQSPCPDLIELVTNDLNDYTEHIDTASTDSEFENSDMNSTLRTGSPEVSSTASDSPTPTNSVQDKSWAIGNTWQGLVSEEQRQLLGTEEESSDRHSSEDDTEISNEVWTITPEQRDYYTAQFRSLQPDTNALLAGPIARLFFEKSRLPVQELRKIWQLADVTKDGALSLQEFLTAMHLVVLRRNHIELPDVLPPQLLPGNETPHSMSPETEPILSPQTKDTAKEWTKFVDSPTSSISSPGPKPVNFDFQKGAVEKDPKILHPVPLRLTPECANVQSEEQHEESSLPEINSSNLNVQNTVNDIRGIQRPQPKKISIPGPGAIPPPPANLQNPCSEEGPVSLPAFPPPKKEKPPPPPPRPFKTHGRSSSLDLNRLNKNYLGAPPSVPPRCSPSVQTSSNKKLTSQNSEGDHSIQGDTSFANFEHFEQTEKYENVSEGIFPGDVYEAERKKLFAQFSAPETVDITDAPQKHGAFEVYRKPKSRESPSAAPVDQSKWEAFQKLQEQNTVLLRLCQELSQELADIREEKMALKVRLEQHQQQQQQLKQNGG</sequence>
<dbReference type="GO" id="GO:0006897">
    <property type="term" value="P:endocytosis"/>
    <property type="evidence" value="ECO:0007669"/>
    <property type="project" value="TreeGrafter"/>
</dbReference>
<keyword evidence="6" id="KW-1185">Reference proteome</keyword>
<keyword evidence="1" id="KW-0175">Coiled coil</keyword>
<gene>
    <name evidence="5" type="ORF">ILUMI_08840</name>
</gene>
<evidence type="ECO:0008006" key="7">
    <source>
        <dbReference type="Google" id="ProtNLM"/>
    </source>
</evidence>
<evidence type="ECO:0000256" key="1">
    <source>
        <dbReference type="SAM" id="Coils"/>
    </source>
</evidence>
<dbReference type="GO" id="GO:0005509">
    <property type="term" value="F:calcium ion binding"/>
    <property type="evidence" value="ECO:0007669"/>
    <property type="project" value="InterPro"/>
</dbReference>
<evidence type="ECO:0000313" key="6">
    <source>
        <dbReference type="Proteomes" id="UP000801492"/>
    </source>
</evidence>
<dbReference type="EMBL" id="VTPC01004280">
    <property type="protein sequence ID" value="KAF2897345.1"/>
    <property type="molecule type" value="Genomic_DNA"/>
</dbReference>
<dbReference type="OrthoDB" id="10045710at2759"/>
<accession>A0A8K0GA99</accession>
<dbReference type="GO" id="GO:0005886">
    <property type="term" value="C:plasma membrane"/>
    <property type="evidence" value="ECO:0007669"/>
    <property type="project" value="TreeGrafter"/>
</dbReference>
<evidence type="ECO:0000313" key="5">
    <source>
        <dbReference type="EMBL" id="KAF2897345.1"/>
    </source>
</evidence>
<feature type="region of interest" description="Disordered" evidence="2">
    <location>
        <begin position="131"/>
        <end position="172"/>
    </location>
</feature>
<organism evidence="5 6">
    <name type="scientific">Ignelater luminosus</name>
    <name type="common">Cucubano</name>
    <name type="synonym">Pyrophorus luminosus</name>
    <dbReference type="NCBI Taxonomy" id="2038154"/>
    <lineage>
        <taxon>Eukaryota</taxon>
        <taxon>Metazoa</taxon>
        <taxon>Ecdysozoa</taxon>
        <taxon>Arthropoda</taxon>
        <taxon>Hexapoda</taxon>
        <taxon>Insecta</taxon>
        <taxon>Pterygota</taxon>
        <taxon>Neoptera</taxon>
        <taxon>Endopterygota</taxon>
        <taxon>Coleoptera</taxon>
        <taxon>Polyphaga</taxon>
        <taxon>Elateriformia</taxon>
        <taxon>Elateroidea</taxon>
        <taxon>Elateridae</taxon>
        <taxon>Agrypninae</taxon>
        <taxon>Pyrophorini</taxon>
        <taxon>Ignelater</taxon>
    </lineage>
</organism>
<dbReference type="GO" id="GO:0016197">
    <property type="term" value="P:endosomal transport"/>
    <property type="evidence" value="ECO:0007669"/>
    <property type="project" value="TreeGrafter"/>
</dbReference>
<dbReference type="GO" id="GO:0005737">
    <property type="term" value="C:cytoplasm"/>
    <property type="evidence" value="ECO:0007669"/>
    <property type="project" value="TreeGrafter"/>
</dbReference>
<feature type="region of interest" description="Disordered" evidence="2">
    <location>
        <begin position="189"/>
        <end position="212"/>
    </location>
</feature>
<dbReference type="CDD" id="cd00052">
    <property type="entry name" value="EH"/>
    <property type="match status" value="1"/>
</dbReference>
<dbReference type="PROSITE" id="PS50222">
    <property type="entry name" value="EF_HAND_2"/>
    <property type="match status" value="1"/>
</dbReference>
<dbReference type="Gene3D" id="1.10.238.10">
    <property type="entry name" value="EF-hand"/>
    <property type="match status" value="2"/>
</dbReference>
<feature type="compositionally biased region" description="Polar residues" evidence="2">
    <location>
        <begin position="499"/>
        <end position="511"/>
    </location>
</feature>
<name>A0A8K0GA99_IGNLU</name>
<dbReference type="PANTHER" id="PTHR11216">
    <property type="entry name" value="EH DOMAIN"/>
    <property type="match status" value="1"/>
</dbReference>
<dbReference type="InterPro" id="IPR002048">
    <property type="entry name" value="EF_hand_dom"/>
</dbReference>